<accession>A0ACC7NWF2</accession>
<dbReference type="Proteomes" id="UP001631969">
    <property type="component" value="Unassembled WGS sequence"/>
</dbReference>
<reference evidence="1" key="1">
    <citation type="submission" date="2024-12" db="EMBL/GenBank/DDBJ databases">
        <authorList>
            <person name="Wu N."/>
        </authorList>
    </citation>
    <scope>NUCLEOTIDE SEQUENCE</scope>
    <source>
        <strain evidence="1">P15</strain>
    </source>
</reference>
<evidence type="ECO:0000313" key="2">
    <source>
        <dbReference type="Proteomes" id="UP001631969"/>
    </source>
</evidence>
<comment type="caution">
    <text evidence="1">The sequence shown here is derived from an EMBL/GenBank/DDBJ whole genome shotgun (WGS) entry which is preliminary data.</text>
</comment>
<sequence length="224" mass="24337">MIANSNERRKSGGWRPVKRMLMGALVLVLAGGMAAGCGQDSGKSASSSKAKSAAAAGSSTVPWDYKVEEAKVGDLVGSDMTISPNNQLLPNDDNYATGDKVWVMSYMTAEMKTASDGQNSVNLSQWAPLKSYRTADAAQTDLAGLKVQLKTEVDLVGVYKTDYQGKSRYFAVITLPTGNSVKQPIPEERYKSMKEQKTVKVMLEEVHDFGDYDLAMAKFRGWAD</sequence>
<dbReference type="EMBL" id="JBJURJ010000006">
    <property type="protein sequence ID" value="MFM9328815.1"/>
    <property type="molecule type" value="Genomic_DNA"/>
</dbReference>
<proteinExistence type="predicted"/>
<protein>
    <submittedName>
        <fullName evidence="1">Signal peptide protein</fullName>
    </submittedName>
</protein>
<gene>
    <name evidence="1" type="ORF">ACI1P1_10985</name>
</gene>
<keyword evidence="2" id="KW-1185">Reference proteome</keyword>
<evidence type="ECO:0000313" key="1">
    <source>
        <dbReference type="EMBL" id="MFM9328815.1"/>
    </source>
</evidence>
<organism evidence="1 2">
    <name type="scientific">Paenibacillus mesotrionivorans</name>
    <dbReference type="NCBI Taxonomy" id="3160968"/>
    <lineage>
        <taxon>Bacteria</taxon>
        <taxon>Bacillati</taxon>
        <taxon>Bacillota</taxon>
        <taxon>Bacilli</taxon>
        <taxon>Bacillales</taxon>
        <taxon>Paenibacillaceae</taxon>
        <taxon>Paenibacillus</taxon>
    </lineage>
</organism>
<name>A0ACC7NWF2_9BACL</name>